<evidence type="ECO:0000313" key="2">
    <source>
        <dbReference type="Proteomes" id="UP000363590"/>
    </source>
</evidence>
<organism evidence="1 2">
    <name type="scientific">Acidithiobacillus thiooxidans ATCC 19377</name>
    <dbReference type="NCBI Taxonomy" id="637390"/>
    <lineage>
        <taxon>Bacteria</taxon>
        <taxon>Pseudomonadati</taxon>
        <taxon>Pseudomonadota</taxon>
        <taxon>Acidithiobacillia</taxon>
        <taxon>Acidithiobacillales</taxon>
        <taxon>Acidithiobacillaceae</taxon>
        <taxon>Acidithiobacillus</taxon>
    </lineage>
</organism>
<dbReference type="KEGG" id="atx:GCD22_01831"/>
<proteinExistence type="predicted"/>
<name>A0A5P9XQ22_ACITH</name>
<sequence>MKQINADYSICPPKLLFFWDDKTSTYFFVDIPQYPANVWAFRYFSDVIRRLYAD</sequence>
<protein>
    <submittedName>
        <fullName evidence="1">Uncharacterized protein</fullName>
    </submittedName>
</protein>
<reference evidence="1 2" key="1">
    <citation type="submission" date="2019-10" db="EMBL/GenBank/DDBJ databases">
        <authorList>
            <person name="Wang R."/>
        </authorList>
    </citation>
    <scope>NUCLEOTIDE SEQUENCE [LARGE SCALE GENOMIC DNA]</scope>
    <source>
        <strain evidence="1 2">ATCC 19377</strain>
    </source>
</reference>
<dbReference type="Proteomes" id="UP000363590">
    <property type="component" value="Chromosome"/>
</dbReference>
<dbReference type="EMBL" id="CP045571">
    <property type="protein sequence ID" value="QFX96111.1"/>
    <property type="molecule type" value="Genomic_DNA"/>
</dbReference>
<evidence type="ECO:0000313" key="1">
    <source>
        <dbReference type="EMBL" id="QFX96111.1"/>
    </source>
</evidence>
<dbReference type="AlphaFoldDB" id="A0A5P9XQ22"/>
<gene>
    <name evidence="1" type="ORF">GCD22_01831</name>
</gene>
<accession>A0A5P9XQ22</accession>